<organism evidence="3 4">
    <name type="scientific">Caenimonas koreensis DSM 17982</name>
    <dbReference type="NCBI Taxonomy" id="1121255"/>
    <lineage>
        <taxon>Bacteria</taxon>
        <taxon>Pseudomonadati</taxon>
        <taxon>Pseudomonadota</taxon>
        <taxon>Betaproteobacteria</taxon>
        <taxon>Burkholderiales</taxon>
        <taxon>Comamonadaceae</taxon>
        <taxon>Caenimonas</taxon>
    </lineage>
</organism>
<dbReference type="GO" id="GO:0080120">
    <property type="term" value="P:CAAX-box protein maturation"/>
    <property type="evidence" value="ECO:0007669"/>
    <property type="project" value="UniProtKB-ARBA"/>
</dbReference>
<feature type="transmembrane region" description="Helical" evidence="1">
    <location>
        <begin position="23"/>
        <end position="44"/>
    </location>
</feature>
<dbReference type="Pfam" id="PF02517">
    <property type="entry name" value="Rce1-like"/>
    <property type="match status" value="1"/>
</dbReference>
<dbReference type="OrthoDB" id="193898at2"/>
<feature type="transmembrane region" description="Helical" evidence="1">
    <location>
        <begin position="64"/>
        <end position="83"/>
    </location>
</feature>
<keyword evidence="3" id="KW-0482">Metalloprotease</keyword>
<feature type="transmembrane region" description="Helical" evidence="1">
    <location>
        <begin position="223"/>
        <end position="245"/>
    </location>
</feature>
<evidence type="ECO:0000259" key="2">
    <source>
        <dbReference type="Pfam" id="PF02517"/>
    </source>
</evidence>
<dbReference type="EMBL" id="WJBU01000012">
    <property type="protein sequence ID" value="MRD48342.1"/>
    <property type="molecule type" value="Genomic_DNA"/>
</dbReference>
<reference evidence="3 4" key="1">
    <citation type="submission" date="2019-11" db="EMBL/GenBank/DDBJ databases">
        <title>Caenimonas koreensis gen. nov., sp. nov., isolated from activated sludge.</title>
        <authorList>
            <person name="Seung H.R."/>
        </authorList>
    </citation>
    <scope>NUCLEOTIDE SEQUENCE [LARGE SCALE GENOMIC DNA]</scope>
    <source>
        <strain evidence="3 4">EMB320</strain>
    </source>
</reference>
<feature type="transmembrane region" description="Helical" evidence="1">
    <location>
        <begin position="191"/>
        <end position="211"/>
    </location>
</feature>
<dbReference type="Proteomes" id="UP000487350">
    <property type="component" value="Unassembled WGS sequence"/>
</dbReference>
<feature type="transmembrane region" description="Helical" evidence="1">
    <location>
        <begin position="265"/>
        <end position="285"/>
    </location>
</feature>
<dbReference type="InterPro" id="IPR003675">
    <property type="entry name" value="Rce1/LyrA-like_dom"/>
</dbReference>
<gene>
    <name evidence="3" type="ORF">GHT07_13720</name>
</gene>
<protein>
    <submittedName>
        <fullName evidence="3">CPBP family intramembrane metalloprotease</fullName>
    </submittedName>
</protein>
<dbReference type="AlphaFoldDB" id="A0A844B560"/>
<accession>A0A844B560</accession>
<keyword evidence="3" id="KW-0378">Hydrolase</keyword>
<dbReference type="RefSeq" id="WP_153585661.1">
    <property type="nucleotide sequence ID" value="NZ_WJBU01000012.1"/>
</dbReference>
<feature type="domain" description="CAAX prenyl protease 2/Lysostaphin resistance protein A-like" evidence="2">
    <location>
        <begin position="137"/>
        <end position="228"/>
    </location>
</feature>
<feature type="transmembrane region" description="Helical" evidence="1">
    <location>
        <begin position="104"/>
        <end position="126"/>
    </location>
</feature>
<proteinExistence type="predicted"/>
<comment type="caution">
    <text evidence="3">The sequence shown here is derived from an EMBL/GenBank/DDBJ whole genome shotgun (WGS) entry which is preliminary data.</text>
</comment>
<dbReference type="PANTHER" id="PTHR39430:SF1">
    <property type="entry name" value="PROTEASE"/>
    <property type="match status" value="1"/>
</dbReference>
<dbReference type="GO" id="GO:0008237">
    <property type="term" value="F:metallopeptidase activity"/>
    <property type="evidence" value="ECO:0007669"/>
    <property type="project" value="UniProtKB-KW"/>
</dbReference>
<evidence type="ECO:0000256" key="1">
    <source>
        <dbReference type="SAM" id="Phobius"/>
    </source>
</evidence>
<evidence type="ECO:0000313" key="3">
    <source>
        <dbReference type="EMBL" id="MRD48342.1"/>
    </source>
</evidence>
<keyword evidence="3" id="KW-0645">Protease</keyword>
<evidence type="ECO:0000313" key="4">
    <source>
        <dbReference type="Proteomes" id="UP000487350"/>
    </source>
</evidence>
<keyword evidence="1" id="KW-0472">Membrane</keyword>
<sequence length="306" mass="33082">MNTIAYQTPADARKWKRRLVYSPLARIVIFLLMAAAALAMLTVGARLMGLDVRGTPVNPQSLSILVRQLVPFVGAYWILVYFIEKRTPVELAWRKVVPHGLAGIFFGAAFIAATIGVMWLAGSYVVTGTQDDVDWVKPLLVVGLGAAVSEEIVFRGVIFRIAEEGLGTWPALAISALFFGGVHIMNPGATVWSSFAIAVEAGVLLGLVYHLTRSLPLVMGIHMAWNFVQGTVFGVPVSGGAAKGWLISTRPGNEWLSGGAFGAEASVVAVALSLVASAWMLNYAYRHRTIFVRRWRSNKTIEATAP</sequence>
<keyword evidence="1" id="KW-0812">Transmembrane</keyword>
<keyword evidence="4" id="KW-1185">Reference proteome</keyword>
<dbReference type="PANTHER" id="PTHR39430">
    <property type="entry name" value="MEMBRANE-ASSOCIATED PROTEASE-RELATED"/>
    <property type="match status" value="1"/>
</dbReference>
<feature type="transmembrane region" description="Helical" evidence="1">
    <location>
        <begin position="166"/>
        <end position="185"/>
    </location>
</feature>
<dbReference type="GO" id="GO:0004175">
    <property type="term" value="F:endopeptidase activity"/>
    <property type="evidence" value="ECO:0007669"/>
    <property type="project" value="UniProtKB-ARBA"/>
</dbReference>
<feature type="transmembrane region" description="Helical" evidence="1">
    <location>
        <begin position="138"/>
        <end position="154"/>
    </location>
</feature>
<dbReference type="GO" id="GO:0006508">
    <property type="term" value="P:proteolysis"/>
    <property type="evidence" value="ECO:0007669"/>
    <property type="project" value="UniProtKB-KW"/>
</dbReference>
<keyword evidence="1" id="KW-1133">Transmembrane helix</keyword>
<name>A0A844B560_9BURK</name>